<evidence type="ECO:0000256" key="4">
    <source>
        <dbReference type="ARBA" id="ARBA00023315"/>
    </source>
</evidence>
<evidence type="ECO:0000256" key="8">
    <source>
        <dbReference type="RuleBase" id="RU003801"/>
    </source>
</evidence>
<dbReference type="InterPro" id="IPR023213">
    <property type="entry name" value="CAT-like_dom_sf"/>
</dbReference>
<proteinExistence type="inferred from homology"/>
<dbReference type="GO" id="GO:0004102">
    <property type="term" value="F:choline O-acetyltransferase activity"/>
    <property type="evidence" value="ECO:0007669"/>
    <property type="project" value="UniProtKB-EC"/>
</dbReference>
<dbReference type="GO" id="GO:0008292">
    <property type="term" value="P:acetylcholine biosynthetic process"/>
    <property type="evidence" value="ECO:0007669"/>
    <property type="project" value="TreeGrafter"/>
</dbReference>
<dbReference type="GO" id="GO:0007274">
    <property type="term" value="P:neuromuscular synaptic transmission"/>
    <property type="evidence" value="ECO:0007669"/>
    <property type="project" value="TreeGrafter"/>
</dbReference>
<organism evidence="10 11">
    <name type="scientific">Potamilus streckersoni</name>
    <dbReference type="NCBI Taxonomy" id="2493646"/>
    <lineage>
        <taxon>Eukaryota</taxon>
        <taxon>Metazoa</taxon>
        <taxon>Spiralia</taxon>
        <taxon>Lophotrochozoa</taxon>
        <taxon>Mollusca</taxon>
        <taxon>Bivalvia</taxon>
        <taxon>Autobranchia</taxon>
        <taxon>Heteroconchia</taxon>
        <taxon>Palaeoheterodonta</taxon>
        <taxon>Unionida</taxon>
        <taxon>Unionoidea</taxon>
        <taxon>Unionidae</taxon>
        <taxon>Ambleminae</taxon>
        <taxon>Lampsilini</taxon>
        <taxon>Potamilus</taxon>
    </lineage>
</organism>
<dbReference type="Gene3D" id="3.30.559.10">
    <property type="entry name" value="Chloramphenicol acetyltransferase-like domain"/>
    <property type="match status" value="1"/>
</dbReference>
<dbReference type="PANTHER" id="PTHR22589">
    <property type="entry name" value="CARNITINE O-ACYLTRANSFERASE"/>
    <property type="match status" value="1"/>
</dbReference>
<dbReference type="InterPro" id="IPR042231">
    <property type="entry name" value="Cho/carn_acyl_trans_2"/>
</dbReference>
<dbReference type="Gene3D" id="3.30.559.70">
    <property type="entry name" value="Choline/Carnitine o-acyltransferase, domain 2"/>
    <property type="match status" value="1"/>
</dbReference>
<dbReference type="Proteomes" id="UP001195483">
    <property type="component" value="Unassembled WGS sequence"/>
</dbReference>
<dbReference type="GO" id="GO:0005737">
    <property type="term" value="C:cytoplasm"/>
    <property type="evidence" value="ECO:0007669"/>
    <property type="project" value="TreeGrafter"/>
</dbReference>
<dbReference type="SUPFAM" id="SSF52777">
    <property type="entry name" value="CoA-dependent acyltransferases"/>
    <property type="match status" value="2"/>
</dbReference>
<comment type="similarity">
    <text evidence="1 8">Belongs to the carnitine/choline acetyltransferase family.</text>
</comment>
<evidence type="ECO:0000313" key="10">
    <source>
        <dbReference type="EMBL" id="KAK3601826.1"/>
    </source>
</evidence>
<dbReference type="Pfam" id="PF00755">
    <property type="entry name" value="Carn_acyltransf"/>
    <property type="match status" value="1"/>
</dbReference>
<evidence type="ECO:0000256" key="2">
    <source>
        <dbReference type="ARBA" id="ARBA00022679"/>
    </source>
</evidence>
<dbReference type="GO" id="GO:0045202">
    <property type="term" value="C:synapse"/>
    <property type="evidence" value="ECO:0007669"/>
    <property type="project" value="GOC"/>
</dbReference>
<evidence type="ECO:0000259" key="9">
    <source>
        <dbReference type="Pfam" id="PF00755"/>
    </source>
</evidence>
<dbReference type="GO" id="GO:0043005">
    <property type="term" value="C:neuron projection"/>
    <property type="evidence" value="ECO:0007669"/>
    <property type="project" value="TreeGrafter"/>
</dbReference>
<accession>A0AAE0T1E8</accession>
<dbReference type="InterPro" id="IPR039551">
    <property type="entry name" value="Cho/carn_acyl_trans"/>
</dbReference>
<feature type="active site" description="Proton acceptor" evidence="7">
    <location>
        <position position="355"/>
    </location>
</feature>
<dbReference type="InterPro" id="IPR000542">
    <property type="entry name" value="Carn_acyl_trans"/>
</dbReference>
<evidence type="ECO:0000256" key="3">
    <source>
        <dbReference type="ARBA" id="ARBA00022979"/>
    </source>
</evidence>
<reference evidence="10" key="2">
    <citation type="journal article" date="2021" name="Genome Biol. Evol.">
        <title>Developing a high-quality reference genome for a parasitic bivalve with doubly uniparental inheritance (Bivalvia: Unionida).</title>
        <authorList>
            <person name="Smith C.H."/>
        </authorList>
    </citation>
    <scope>NUCLEOTIDE SEQUENCE</scope>
    <source>
        <strain evidence="10">CHS0354</strain>
        <tissue evidence="10">Mantle</tissue>
    </source>
</reference>
<gene>
    <name evidence="10" type="ORF">CHS0354_041743</name>
</gene>
<comment type="caution">
    <text evidence="10">The sequence shown here is derived from an EMBL/GenBank/DDBJ whole genome shotgun (WGS) entry which is preliminary data.</text>
</comment>
<dbReference type="AlphaFoldDB" id="A0AAE0T1E8"/>
<dbReference type="EMBL" id="JAEAOA010002350">
    <property type="protein sequence ID" value="KAK3601826.1"/>
    <property type="molecule type" value="Genomic_DNA"/>
</dbReference>
<keyword evidence="3" id="KW-0530">Neurotransmitter biosynthesis</keyword>
<keyword evidence="2 8" id="KW-0808">Transferase</keyword>
<reference evidence="10" key="1">
    <citation type="journal article" date="2021" name="Genome Biol. Evol.">
        <title>A High-Quality Reference Genome for a Parasitic Bivalve with Doubly Uniparental Inheritance (Bivalvia: Unionida).</title>
        <authorList>
            <person name="Smith C.H."/>
        </authorList>
    </citation>
    <scope>NUCLEOTIDE SEQUENCE</scope>
    <source>
        <strain evidence="10">CHS0354</strain>
    </source>
</reference>
<dbReference type="PANTHER" id="PTHR22589:SF14">
    <property type="entry name" value="CHOLINE O-ACETYLTRANSFERASE"/>
    <property type="match status" value="1"/>
</dbReference>
<evidence type="ECO:0000256" key="1">
    <source>
        <dbReference type="ARBA" id="ARBA00005232"/>
    </source>
</evidence>
<dbReference type="EC" id="2.3.1.6" evidence="5"/>
<evidence type="ECO:0000313" key="11">
    <source>
        <dbReference type="Proteomes" id="UP001195483"/>
    </source>
</evidence>
<reference evidence="10" key="3">
    <citation type="submission" date="2023-05" db="EMBL/GenBank/DDBJ databases">
        <authorList>
            <person name="Smith C.H."/>
        </authorList>
    </citation>
    <scope>NUCLEOTIDE SEQUENCE</scope>
    <source>
        <strain evidence="10">CHS0354</strain>
        <tissue evidence="10">Mantle</tissue>
    </source>
</reference>
<sequence length="695" mass="79970">MAAGHVKEYITRVASIDGEIYPRWDLTKPLPKLPVPDIHMTLQKYLDIMTPILTPEQLQRTKLIVKDFGKPGGLGEFLQQKLKNVAETKDNWAYSWWLDDMYMRVRLPLPINCNPGIMFPARYLETRHDQLRYAARLISGILDYKTVLDVRGLPIDRCRHKEKGQPLCMEQYYRLFSSYRVPGVKKDSLITNSTKLMPEPEHIIVVCMNQFFVLDVVINFTRMSEDDLFTQLDRITKMANESEEKSAPIGLMTAAPRDRWAVTRMQLMEDSTNRDSLDAIERSLFILCLDKALPISFNHQQSFDQTSRNVRDDVSIMLQMLHGCGSKHNSGNRWFDKTMQFIISEDGACGLNFEHSPSDGIAVVQLIQHLLRYMEEVRQRRLARMRSICELPYPRRLQWKFFQEVLQEIEVAATSFDRLIDDLDFYILKFDHFGREFPKSQNMSPDSFIQLALQLTYYKIHGRFVSTYESASTRRFRLGRVDNIRANSIPALEWVKAMVGQTTTTDEAKLQLLQKAMDWQTKFMTEAILGKGIDCHLLGLRELAAELGIPTPDIFTDEAYKISNHFSLSTSQVPTETTSFLCGYGPVVPDGYGVCYNPQPDKIVVCVSSFKSCPETSSDFFAATIESSFLQMYELCLRVNAQRSQQEIPKIRNFGNVNSMGYTEIKSSPRKTRLIRQKNTDLISSRDGDVKENGK</sequence>
<dbReference type="PROSITE" id="PS00440">
    <property type="entry name" value="ACYLTRANSF_C_2"/>
    <property type="match status" value="1"/>
</dbReference>
<name>A0AAE0T1E8_9BIVA</name>
<evidence type="ECO:0000256" key="7">
    <source>
        <dbReference type="PIRSR" id="PIRSR600542-1"/>
    </source>
</evidence>
<protein>
    <recommendedName>
        <fullName evidence="6">Choline O-acetyltransferase</fullName>
        <ecNumber evidence="5">2.3.1.6</ecNumber>
    </recommendedName>
</protein>
<keyword evidence="4 8" id="KW-0012">Acyltransferase</keyword>
<evidence type="ECO:0000256" key="6">
    <source>
        <dbReference type="ARBA" id="ARBA00040495"/>
    </source>
</evidence>
<keyword evidence="11" id="KW-1185">Reference proteome</keyword>
<feature type="domain" description="Choline/carnitine acyltransferase" evidence="9">
    <location>
        <begin position="33"/>
        <end position="626"/>
    </location>
</feature>
<evidence type="ECO:0000256" key="5">
    <source>
        <dbReference type="ARBA" id="ARBA00039091"/>
    </source>
</evidence>